<feature type="compositionally biased region" description="Polar residues" evidence="7">
    <location>
        <begin position="326"/>
        <end position="349"/>
    </location>
</feature>
<evidence type="ECO:0000256" key="7">
    <source>
        <dbReference type="SAM" id="MobiDB-lite"/>
    </source>
</evidence>
<dbReference type="Proteomes" id="UP001437256">
    <property type="component" value="Unassembled WGS sequence"/>
</dbReference>
<keyword evidence="5" id="KW-0687">Ribonucleoprotein</keyword>
<feature type="domain" description="Protein kinase" evidence="8">
    <location>
        <begin position="324"/>
        <end position="677"/>
    </location>
</feature>
<evidence type="ECO:0000256" key="4">
    <source>
        <dbReference type="ARBA" id="ARBA00023242"/>
    </source>
</evidence>
<evidence type="ECO:0000256" key="5">
    <source>
        <dbReference type="ARBA" id="ARBA00023274"/>
    </source>
</evidence>
<evidence type="ECO:0000313" key="10">
    <source>
        <dbReference type="Proteomes" id="UP001437256"/>
    </source>
</evidence>
<evidence type="ECO:0000256" key="2">
    <source>
        <dbReference type="ARBA" id="ARBA00022517"/>
    </source>
</evidence>
<evidence type="ECO:0000313" key="9">
    <source>
        <dbReference type="EMBL" id="KAL0065136.1"/>
    </source>
</evidence>
<comment type="caution">
    <text evidence="9">The sequence shown here is derived from an EMBL/GenBank/DDBJ whole genome shotgun (WGS) entry which is preliminary data.</text>
</comment>
<dbReference type="EMBL" id="JBBXMP010000052">
    <property type="protein sequence ID" value="KAL0065136.1"/>
    <property type="molecule type" value="Genomic_DNA"/>
</dbReference>
<gene>
    <name evidence="9" type="primary">MPP10_1</name>
    <name evidence="9" type="ORF">AAF712_007972</name>
</gene>
<evidence type="ECO:0000256" key="1">
    <source>
        <dbReference type="ARBA" id="ARBA00004604"/>
    </source>
</evidence>
<dbReference type="InterPro" id="IPR012173">
    <property type="entry name" value="Mpp10"/>
</dbReference>
<feature type="compositionally biased region" description="Acidic residues" evidence="7">
    <location>
        <begin position="902"/>
        <end position="914"/>
    </location>
</feature>
<feature type="compositionally biased region" description="Acidic residues" evidence="7">
    <location>
        <begin position="719"/>
        <end position="747"/>
    </location>
</feature>
<evidence type="ECO:0000256" key="6">
    <source>
        <dbReference type="ARBA" id="ARBA00029455"/>
    </source>
</evidence>
<dbReference type="PANTHER" id="PTHR17039">
    <property type="entry name" value="U3 SMALL NUCLEOLAR RIBONUCLEOPROTEIN PROTEIN MPP10"/>
    <property type="match status" value="1"/>
</dbReference>
<keyword evidence="4" id="KW-0539">Nucleus</keyword>
<reference evidence="9 10" key="1">
    <citation type="submission" date="2024-05" db="EMBL/GenBank/DDBJ databases">
        <title>A draft genome resource for the thread blight pathogen Marasmius tenuissimus strain MS-2.</title>
        <authorList>
            <person name="Yulfo-Soto G.E."/>
            <person name="Baruah I.K."/>
            <person name="Amoako-Attah I."/>
            <person name="Bukari Y."/>
            <person name="Meinhardt L.W."/>
            <person name="Bailey B.A."/>
            <person name="Cohen S.P."/>
        </authorList>
    </citation>
    <scope>NUCLEOTIDE SEQUENCE [LARGE SCALE GENOMIC DNA]</scope>
    <source>
        <strain evidence="9 10">MS-2</strain>
    </source>
</reference>
<proteinExistence type="inferred from homology"/>
<name>A0ABR2ZTW9_9AGAR</name>
<feature type="region of interest" description="Disordered" evidence="7">
    <location>
        <begin position="870"/>
        <end position="957"/>
    </location>
</feature>
<keyword evidence="2" id="KW-0690">Ribosome biogenesis</keyword>
<feature type="region of interest" description="Disordered" evidence="7">
    <location>
        <begin position="715"/>
        <end position="749"/>
    </location>
</feature>
<dbReference type="SMART" id="SM00220">
    <property type="entry name" value="S_TKc"/>
    <property type="match status" value="1"/>
</dbReference>
<feature type="compositionally biased region" description="Basic and acidic residues" evidence="7">
    <location>
        <begin position="870"/>
        <end position="883"/>
    </location>
</feature>
<dbReference type="Gene3D" id="1.10.510.10">
    <property type="entry name" value="Transferase(Phosphotransferase) domain 1"/>
    <property type="match status" value="1"/>
</dbReference>
<sequence>MSTVPDTLITQLTCLVSALTMRTSGFDPDKVQEEDVIQMMSDLSCARVEDNQILGPRVCVLEEQKLERYLGRSPVWPPPQVTGISHSRHTRRDDCHRTVRIQQFSGMLGDEYDKLSLVIGIQYKMHHRLARYEDDAILPPFFLPAGPVEGFEVQRTVTPDGFWAMRDLHSLSPLVLVWLEHQSGQHQMWMYLLVLMFVVSRLGGMNAAWESLRLMGVFVPKSGDVVVRVFTFDNSFVIKWAEQLFERNQAGGVRFYTNVVGHCSHLAAHHHEWDLLAFGQAIERITAEIDRGSCGRLNSDDGDLQDDLKRQWDGDSEGDRRRSFQRGENIQGGSREVLNTRSSSATPSIRSLEDEGLEMMKQRSAVRGHRGRVLKALRHPDGSPQAIMKWASKGEIGALRMLQGLKGIPRIGWASGDFTDSIPWGRIDDDTIEVLVTHWCGSYLHGNEVLCRRSVLPMVCNLLEVVLSVHHVGFVHGDIKPQNVYFDLSTREITLIDFGYSCRAHADGEVTEWLGTEGWRAPEVHTVQPLREGSPRVTADGFLADTWSIGKLVQWIISHAARIESRERVSLSLVARALSAEKLEERLSIAKAVHMLSSPDTLVQTASSECLGTGDNDLKDAALQAAKFIFDLSVQSEGNARNHLEGFLNSIQPSQAPQTRSQTRKRKRSPSPPPPTIKFEPTPLTSLFVDGMAEDQVWSQLDLKAKNVCTVLDSILESEQPDSEDEDGPGIGDDEDEDDDEELDEETEARLMDAIERAQSGEDVDFAALGLEDALDKFMGNQASDDEVESEEEEDEDVEGSEEEEVALRDSPSSDEDEEDDQADGPTSMLDMVSQSRRTPGKKTKSRSAAHEELDDGFFDLNLFNAETERAEAKKSSAGRLRDEDDDSSDDEGSIDLFAPVEDTEAFDEEDLEQDGGNLFYNDFFKAPRGKKTAKAPELPKKAGSVSIPRRSTREED</sequence>
<protein>
    <submittedName>
        <fullName evidence="9">U3 snoRNP protein</fullName>
    </submittedName>
</protein>
<feature type="region of interest" description="Disordered" evidence="7">
    <location>
        <begin position="647"/>
        <end position="682"/>
    </location>
</feature>
<dbReference type="PROSITE" id="PS50011">
    <property type="entry name" value="PROTEIN_KINASE_DOM"/>
    <property type="match status" value="1"/>
</dbReference>
<evidence type="ECO:0000259" key="8">
    <source>
        <dbReference type="PROSITE" id="PS50011"/>
    </source>
</evidence>
<feature type="compositionally biased region" description="Acidic residues" evidence="7">
    <location>
        <begin position="784"/>
        <end position="805"/>
    </location>
</feature>
<comment type="subcellular location">
    <subcellularLocation>
        <location evidence="1">Nucleus</location>
        <location evidence="1">Nucleolus</location>
    </subcellularLocation>
</comment>
<dbReference type="InterPro" id="IPR011009">
    <property type="entry name" value="Kinase-like_dom_sf"/>
</dbReference>
<comment type="similarity">
    <text evidence="6">Belongs to the MPP10 family.</text>
</comment>
<dbReference type="SUPFAM" id="SSF56112">
    <property type="entry name" value="Protein kinase-like (PK-like)"/>
    <property type="match status" value="1"/>
</dbReference>
<keyword evidence="3" id="KW-0698">rRNA processing</keyword>
<dbReference type="InterPro" id="IPR000719">
    <property type="entry name" value="Prot_kinase_dom"/>
</dbReference>
<feature type="compositionally biased region" description="Basic residues" evidence="7">
    <location>
        <begin position="839"/>
        <end position="848"/>
    </location>
</feature>
<keyword evidence="10" id="KW-1185">Reference proteome</keyword>
<feature type="region of interest" description="Disordered" evidence="7">
    <location>
        <begin position="300"/>
        <end position="349"/>
    </location>
</feature>
<dbReference type="Pfam" id="PF04006">
    <property type="entry name" value="Mpp10"/>
    <property type="match status" value="1"/>
</dbReference>
<accession>A0ABR2ZTW9</accession>
<dbReference type="Pfam" id="PF00069">
    <property type="entry name" value="Pkinase"/>
    <property type="match status" value="1"/>
</dbReference>
<dbReference type="PANTHER" id="PTHR17039:SF0">
    <property type="entry name" value="U3 SMALL NUCLEOLAR RIBONUCLEOPROTEIN PROTEIN MPP10"/>
    <property type="match status" value="1"/>
</dbReference>
<feature type="compositionally biased region" description="Acidic residues" evidence="7">
    <location>
        <begin position="884"/>
        <end position="894"/>
    </location>
</feature>
<dbReference type="InterPro" id="IPR008271">
    <property type="entry name" value="Ser/Thr_kinase_AS"/>
</dbReference>
<feature type="region of interest" description="Disordered" evidence="7">
    <location>
        <begin position="777"/>
        <end position="858"/>
    </location>
</feature>
<organism evidence="9 10">
    <name type="scientific">Marasmius tenuissimus</name>
    <dbReference type="NCBI Taxonomy" id="585030"/>
    <lineage>
        <taxon>Eukaryota</taxon>
        <taxon>Fungi</taxon>
        <taxon>Dikarya</taxon>
        <taxon>Basidiomycota</taxon>
        <taxon>Agaricomycotina</taxon>
        <taxon>Agaricomycetes</taxon>
        <taxon>Agaricomycetidae</taxon>
        <taxon>Agaricales</taxon>
        <taxon>Marasmiineae</taxon>
        <taxon>Marasmiaceae</taxon>
        <taxon>Marasmius</taxon>
    </lineage>
</organism>
<evidence type="ECO:0000256" key="3">
    <source>
        <dbReference type="ARBA" id="ARBA00022552"/>
    </source>
</evidence>
<dbReference type="PROSITE" id="PS00108">
    <property type="entry name" value="PROTEIN_KINASE_ST"/>
    <property type="match status" value="1"/>
</dbReference>
<feature type="compositionally biased region" description="Acidic residues" evidence="7">
    <location>
        <begin position="813"/>
        <end position="823"/>
    </location>
</feature>
<feature type="compositionally biased region" description="Basic and acidic residues" evidence="7">
    <location>
        <begin position="306"/>
        <end position="322"/>
    </location>
</feature>